<dbReference type="GO" id="GO:0015833">
    <property type="term" value="P:peptide transport"/>
    <property type="evidence" value="ECO:0007669"/>
    <property type="project" value="TreeGrafter"/>
</dbReference>
<dbReference type="Gene3D" id="3.40.190.10">
    <property type="entry name" value="Periplasmic binding protein-like II"/>
    <property type="match status" value="1"/>
</dbReference>
<gene>
    <name evidence="6" type="ORF">SAMN05192530_10824</name>
</gene>
<dbReference type="PANTHER" id="PTHR30290:SF38">
    <property type="entry name" value="D,D-DIPEPTIDE-BINDING PERIPLASMIC PROTEIN DDPA-RELATED"/>
    <property type="match status" value="1"/>
</dbReference>
<dbReference type="SUPFAM" id="SSF53850">
    <property type="entry name" value="Periplasmic binding protein-like II"/>
    <property type="match status" value="1"/>
</dbReference>
<evidence type="ECO:0000259" key="5">
    <source>
        <dbReference type="Pfam" id="PF00496"/>
    </source>
</evidence>
<proteinExistence type="inferred from homology"/>
<dbReference type="Gene3D" id="3.10.105.10">
    <property type="entry name" value="Dipeptide-binding Protein, Domain 3"/>
    <property type="match status" value="1"/>
</dbReference>
<feature type="domain" description="Solute-binding protein family 5" evidence="5">
    <location>
        <begin position="75"/>
        <end position="405"/>
    </location>
</feature>
<evidence type="ECO:0000256" key="1">
    <source>
        <dbReference type="ARBA" id="ARBA00004418"/>
    </source>
</evidence>
<dbReference type="Gene3D" id="3.90.76.10">
    <property type="entry name" value="Dipeptide-binding Protein, Domain 1"/>
    <property type="match status" value="1"/>
</dbReference>
<protein>
    <submittedName>
        <fullName evidence="6">Peptide/nickel transport system substrate-binding protein</fullName>
    </submittedName>
</protein>
<reference evidence="6 7" key="1">
    <citation type="submission" date="2016-10" db="EMBL/GenBank/DDBJ databases">
        <authorList>
            <person name="de Groot N.N."/>
        </authorList>
    </citation>
    <scope>NUCLEOTIDE SEQUENCE [LARGE SCALE GENOMIC DNA]</scope>
    <source>
        <strain evidence="7">L7-484,KACC 16230,DSM 25025</strain>
    </source>
</reference>
<dbReference type="Pfam" id="PF00496">
    <property type="entry name" value="SBP_bac_5"/>
    <property type="match status" value="1"/>
</dbReference>
<evidence type="ECO:0000313" key="6">
    <source>
        <dbReference type="EMBL" id="SDO56486.1"/>
    </source>
</evidence>
<keyword evidence="7" id="KW-1185">Reference proteome</keyword>
<dbReference type="InterPro" id="IPR000914">
    <property type="entry name" value="SBP_5_dom"/>
</dbReference>
<keyword evidence="3 4" id="KW-0732">Signal</keyword>
<dbReference type="InterPro" id="IPR039424">
    <property type="entry name" value="SBP_5"/>
</dbReference>
<dbReference type="EMBL" id="FNIT01000008">
    <property type="protein sequence ID" value="SDO56486.1"/>
    <property type="molecule type" value="Genomic_DNA"/>
</dbReference>
<feature type="signal peptide" evidence="4">
    <location>
        <begin position="1"/>
        <end position="26"/>
    </location>
</feature>
<organism evidence="6 7">
    <name type="scientific">Aureimonas jatrophae</name>
    <dbReference type="NCBI Taxonomy" id="1166073"/>
    <lineage>
        <taxon>Bacteria</taxon>
        <taxon>Pseudomonadati</taxon>
        <taxon>Pseudomonadota</taxon>
        <taxon>Alphaproteobacteria</taxon>
        <taxon>Hyphomicrobiales</taxon>
        <taxon>Aurantimonadaceae</taxon>
        <taxon>Aureimonas</taxon>
    </lineage>
</organism>
<feature type="chain" id="PRO_5011586623" evidence="4">
    <location>
        <begin position="27"/>
        <end position="499"/>
    </location>
</feature>
<dbReference type="AlphaFoldDB" id="A0A1H0KKZ5"/>
<dbReference type="Proteomes" id="UP000198793">
    <property type="component" value="Unassembled WGS sequence"/>
</dbReference>
<dbReference type="PIRSF" id="PIRSF002741">
    <property type="entry name" value="MppA"/>
    <property type="match status" value="1"/>
</dbReference>
<dbReference type="GO" id="GO:1904680">
    <property type="term" value="F:peptide transmembrane transporter activity"/>
    <property type="evidence" value="ECO:0007669"/>
    <property type="project" value="TreeGrafter"/>
</dbReference>
<comment type="similarity">
    <text evidence="2">Belongs to the bacterial solute-binding protein 5 family.</text>
</comment>
<dbReference type="GO" id="GO:0043190">
    <property type="term" value="C:ATP-binding cassette (ABC) transporter complex"/>
    <property type="evidence" value="ECO:0007669"/>
    <property type="project" value="InterPro"/>
</dbReference>
<name>A0A1H0KKZ5_9HYPH</name>
<dbReference type="RefSeq" id="WP_090675421.1">
    <property type="nucleotide sequence ID" value="NZ_FNIT01000008.1"/>
</dbReference>
<dbReference type="CDD" id="cd08494">
    <property type="entry name" value="PBP2_NikA_DppA_OppA_like_6"/>
    <property type="match status" value="1"/>
</dbReference>
<evidence type="ECO:0000256" key="2">
    <source>
        <dbReference type="ARBA" id="ARBA00005695"/>
    </source>
</evidence>
<evidence type="ECO:0000256" key="3">
    <source>
        <dbReference type="ARBA" id="ARBA00022729"/>
    </source>
</evidence>
<dbReference type="STRING" id="1166073.SAMN05192530_10824"/>
<evidence type="ECO:0000256" key="4">
    <source>
        <dbReference type="SAM" id="SignalP"/>
    </source>
</evidence>
<evidence type="ECO:0000313" key="7">
    <source>
        <dbReference type="Proteomes" id="UP000198793"/>
    </source>
</evidence>
<dbReference type="InterPro" id="IPR030678">
    <property type="entry name" value="Peptide/Ni-bd"/>
</dbReference>
<accession>A0A1H0KKZ5</accession>
<comment type="subcellular location">
    <subcellularLocation>
        <location evidence="1">Periplasm</location>
    </subcellularLocation>
</comment>
<dbReference type="OrthoDB" id="8144963at2"/>
<dbReference type="PANTHER" id="PTHR30290">
    <property type="entry name" value="PERIPLASMIC BINDING COMPONENT OF ABC TRANSPORTER"/>
    <property type="match status" value="1"/>
</dbReference>
<sequence>MALLPRWRLALAALVLALPSSLPAGAQTPRDDIRIAMSIEPAGLDPTAAAPAAIGQIVWQNVFQGLTRIDENGQILPQLATDWTVSDEGRTVSFTLREGVRFSNGVAFDASTARFSIDRARGDGSTNPQKQFFTKIQAVETPDPRTLVLRLSEPSGDLLTHLGWPAAVMVEPSSAETNRSAPVGTGPYRLAEWRPGDRLRLERIETYWGPAPALREAEFRFISDPQAQAAALRSGAVDAIPEFGAPELVEDLRREERLAVVIGDTELKVVAGMNERRKPFDDTRVRRALMMAVDRAAVIEGAWAGFGTPIGSHYTPNDPGYVDLANHVPYDPQAAKRLLAEAGYPNGFETTIRTPQMAYATRSAEVLQALLAEIGVTLRIVPTEFPAVWVDQVLKGHDFDMTIVAHAEPLDIGIYARPDYYFGYRNPRFDETLAQAERTLDEEDRLALYGDAQRILADDLPALYLFVMPKLGIWDKRLTGLWSDEPIPANDLTAVRWQP</sequence>
<dbReference type="GO" id="GO:0030288">
    <property type="term" value="C:outer membrane-bounded periplasmic space"/>
    <property type="evidence" value="ECO:0007669"/>
    <property type="project" value="UniProtKB-ARBA"/>
</dbReference>